<dbReference type="SUPFAM" id="SSF101941">
    <property type="entry name" value="NAC domain"/>
    <property type="match status" value="1"/>
</dbReference>
<dbReference type="OrthoDB" id="730183at2759"/>
<dbReference type="InParanoid" id="A0A2G5CYQ7"/>
<name>A0A2G5CYQ7_AQUCA</name>
<evidence type="ECO:0000256" key="5">
    <source>
        <dbReference type="SAM" id="MobiDB-lite"/>
    </source>
</evidence>
<dbReference type="GO" id="GO:0003677">
    <property type="term" value="F:DNA binding"/>
    <property type="evidence" value="ECO:0007669"/>
    <property type="project" value="UniProtKB-KW"/>
</dbReference>
<accession>A0A2G5CYQ7</accession>
<evidence type="ECO:0000313" key="8">
    <source>
        <dbReference type="Proteomes" id="UP000230069"/>
    </source>
</evidence>
<evidence type="ECO:0000256" key="4">
    <source>
        <dbReference type="ARBA" id="ARBA00023242"/>
    </source>
</evidence>
<proteinExistence type="predicted"/>
<dbReference type="FunCoup" id="A0A2G5CYQ7">
    <property type="interactions" value="72"/>
</dbReference>
<keyword evidence="8" id="KW-1185">Reference proteome</keyword>
<keyword evidence="2" id="KW-0238">DNA-binding</keyword>
<dbReference type="STRING" id="218851.A0A2G5CYQ7"/>
<feature type="region of interest" description="Disordered" evidence="5">
    <location>
        <begin position="167"/>
        <end position="192"/>
    </location>
</feature>
<dbReference type="PANTHER" id="PTHR31744:SF4">
    <property type="entry name" value="NAC TRANSCRIPTION FACTOR"/>
    <property type="match status" value="1"/>
</dbReference>
<protein>
    <recommendedName>
        <fullName evidence="6">NAC domain-containing protein</fullName>
    </recommendedName>
</protein>
<dbReference type="AlphaFoldDB" id="A0A2G5CYQ7"/>
<sequence length="286" mass="32551">MSLRDIEATLPPGFRFFPSDEELVCHYLFKKIANEKLSSDVGTMVEVNLHICEPWQLPDVAKLGDNEWYFFSFRDRKYATGFRSNRTTTSGFWKATGKDRPIYDSTTHGIVGMRKTLVFYFGRAPNGIKTGWVMHEFRLENMQMPPKEEWVLCRVFHKGKGELTTRDGLGDEFNDRRGISSPNLSSSPPVDNMTTGSNQIINSSSIPQCSYHQNNSSTMINLAALNPPFLELSQKQYGSSSNEEISSKNGDEFLFDMILGNDVLGIGEASNFDEMRFEDEDHMMFL</sequence>
<feature type="domain" description="NAC" evidence="6">
    <location>
        <begin position="10"/>
        <end position="158"/>
    </location>
</feature>
<gene>
    <name evidence="7" type="ORF">AQUCO_03400347v1</name>
</gene>
<evidence type="ECO:0000313" key="7">
    <source>
        <dbReference type="EMBL" id="PIA36396.1"/>
    </source>
</evidence>
<dbReference type="EMBL" id="KZ305051">
    <property type="protein sequence ID" value="PIA36396.1"/>
    <property type="molecule type" value="Genomic_DNA"/>
</dbReference>
<dbReference type="Gene3D" id="2.170.150.80">
    <property type="entry name" value="NAC domain"/>
    <property type="match status" value="1"/>
</dbReference>
<evidence type="ECO:0000256" key="2">
    <source>
        <dbReference type="ARBA" id="ARBA00023125"/>
    </source>
</evidence>
<dbReference type="PROSITE" id="PS51005">
    <property type="entry name" value="NAC"/>
    <property type="match status" value="1"/>
</dbReference>
<dbReference type="InterPro" id="IPR036093">
    <property type="entry name" value="NAC_dom_sf"/>
</dbReference>
<organism evidence="7 8">
    <name type="scientific">Aquilegia coerulea</name>
    <name type="common">Rocky mountain columbine</name>
    <dbReference type="NCBI Taxonomy" id="218851"/>
    <lineage>
        <taxon>Eukaryota</taxon>
        <taxon>Viridiplantae</taxon>
        <taxon>Streptophyta</taxon>
        <taxon>Embryophyta</taxon>
        <taxon>Tracheophyta</taxon>
        <taxon>Spermatophyta</taxon>
        <taxon>Magnoliopsida</taxon>
        <taxon>Ranunculales</taxon>
        <taxon>Ranunculaceae</taxon>
        <taxon>Thalictroideae</taxon>
        <taxon>Aquilegia</taxon>
    </lineage>
</organism>
<evidence type="ECO:0000256" key="1">
    <source>
        <dbReference type="ARBA" id="ARBA00023015"/>
    </source>
</evidence>
<feature type="compositionally biased region" description="Basic and acidic residues" evidence="5">
    <location>
        <begin position="167"/>
        <end position="178"/>
    </location>
</feature>
<feature type="compositionally biased region" description="Polar residues" evidence="5">
    <location>
        <begin position="180"/>
        <end position="192"/>
    </location>
</feature>
<dbReference type="Proteomes" id="UP000230069">
    <property type="component" value="Unassembled WGS sequence"/>
</dbReference>
<keyword evidence="4" id="KW-0539">Nucleus</keyword>
<evidence type="ECO:0000256" key="3">
    <source>
        <dbReference type="ARBA" id="ARBA00023163"/>
    </source>
</evidence>
<dbReference type="InterPro" id="IPR003441">
    <property type="entry name" value="NAC-dom"/>
</dbReference>
<keyword evidence="3" id="KW-0804">Transcription</keyword>
<dbReference type="Pfam" id="PF02365">
    <property type="entry name" value="NAM"/>
    <property type="match status" value="1"/>
</dbReference>
<evidence type="ECO:0000259" key="6">
    <source>
        <dbReference type="PROSITE" id="PS51005"/>
    </source>
</evidence>
<dbReference type="GO" id="GO:0006355">
    <property type="term" value="P:regulation of DNA-templated transcription"/>
    <property type="evidence" value="ECO:0007669"/>
    <property type="project" value="InterPro"/>
</dbReference>
<reference evidence="7 8" key="1">
    <citation type="submission" date="2017-09" db="EMBL/GenBank/DDBJ databases">
        <title>WGS assembly of Aquilegia coerulea Goldsmith.</title>
        <authorList>
            <person name="Hodges S."/>
            <person name="Kramer E."/>
            <person name="Nordborg M."/>
            <person name="Tomkins J."/>
            <person name="Borevitz J."/>
            <person name="Derieg N."/>
            <person name="Yan J."/>
            <person name="Mihaltcheva S."/>
            <person name="Hayes R.D."/>
            <person name="Rokhsar D."/>
        </authorList>
    </citation>
    <scope>NUCLEOTIDE SEQUENCE [LARGE SCALE GENOMIC DNA]</scope>
    <source>
        <strain evidence="8">cv. Goldsmith</strain>
    </source>
</reference>
<dbReference type="PANTHER" id="PTHR31744">
    <property type="entry name" value="PROTEIN CUP-SHAPED COTYLEDON 2-RELATED"/>
    <property type="match status" value="1"/>
</dbReference>
<keyword evidence="1" id="KW-0805">Transcription regulation</keyword>